<keyword evidence="8 10" id="KW-1133">Transmembrane helix</keyword>
<keyword evidence="4" id="KW-0328">Glycosyltransferase</keyword>
<reference evidence="11 12" key="1">
    <citation type="submission" date="2020-08" db="EMBL/GenBank/DDBJ databases">
        <title>Sequencing the genomes of 1000 actinobacteria strains.</title>
        <authorList>
            <person name="Klenk H.-P."/>
        </authorList>
    </citation>
    <scope>NUCLEOTIDE SEQUENCE [LARGE SCALE GENOMIC DNA]</scope>
    <source>
        <strain evidence="11 12">DSM 105784</strain>
    </source>
</reference>
<dbReference type="InterPro" id="IPR007315">
    <property type="entry name" value="PIG-V/Gpi18"/>
</dbReference>
<dbReference type="GO" id="GO:0004376">
    <property type="term" value="F:GPI mannosyltransferase activity"/>
    <property type="evidence" value="ECO:0007669"/>
    <property type="project" value="InterPro"/>
</dbReference>
<sequence length="419" mass="47125">MAADGLRFDALVGPPSTERRRRSGLAVWAAVRYRLTPWWARVLVVFVASRVVTTAIMLWFASRQQYNAWSGAHPSYLEFAKFWDGNWYYIIAVSGYPDELPVTAEGHVSENAWAFMPGYPAVVRGLMFATGLDYRTIAVVVSVAFALGTALLFYRLMNLVLPSGTALFAVVLYCFAPLSPMLQVAYAESMHAFFLTLALYLLLKRDYWRLLPVVVVMSLTRPSGLAFALAMGLHVVHRWVTRERDPFGRREVAASVTVVLVSVISGFAWLLIAAAVTGSWTAYTDTELAWRAAYIGYQELIPLTPWILGANWWLPGGLGIVLLVLLVVAFTAFMFSPWVKRLGPDIRYWVASYALYLLAVFFPQSSTFRLLMPVFPLWGAIAQPRSWIYRLAVVLLCIAGQIGWIHIAWWSDGYDWTPP</sequence>
<keyword evidence="5" id="KW-0808">Transferase</keyword>
<feature type="transmembrane region" description="Helical" evidence="10">
    <location>
        <begin position="134"/>
        <end position="154"/>
    </location>
</feature>
<dbReference type="GO" id="GO:0031501">
    <property type="term" value="C:mannosyltransferase complex"/>
    <property type="evidence" value="ECO:0007669"/>
    <property type="project" value="TreeGrafter"/>
</dbReference>
<evidence type="ECO:0000256" key="7">
    <source>
        <dbReference type="ARBA" id="ARBA00022824"/>
    </source>
</evidence>
<evidence type="ECO:0000256" key="2">
    <source>
        <dbReference type="ARBA" id="ARBA00004687"/>
    </source>
</evidence>
<evidence type="ECO:0000256" key="10">
    <source>
        <dbReference type="SAM" id="Phobius"/>
    </source>
</evidence>
<feature type="transmembrane region" description="Helical" evidence="10">
    <location>
        <begin position="387"/>
        <end position="410"/>
    </location>
</feature>
<keyword evidence="7" id="KW-0256">Endoplasmic reticulum</keyword>
<keyword evidence="9 10" id="KW-0472">Membrane</keyword>
<evidence type="ECO:0000313" key="11">
    <source>
        <dbReference type="EMBL" id="MBB5842453.1"/>
    </source>
</evidence>
<dbReference type="PANTHER" id="PTHR12468">
    <property type="entry name" value="GPI MANNOSYLTRANSFERASE 2"/>
    <property type="match status" value="1"/>
</dbReference>
<feature type="transmembrane region" description="Helical" evidence="10">
    <location>
        <begin position="312"/>
        <end position="336"/>
    </location>
</feature>
<evidence type="ECO:0000256" key="8">
    <source>
        <dbReference type="ARBA" id="ARBA00022989"/>
    </source>
</evidence>
<keyword evidence="6 10" id="KW-0812">Transmembrane</keyword>
<dbReference type="UniPathway" id="UPA00196"/>
<protein>
    <recommendedName>
        <fullName evidence="13">Mannosyltransferase PIG-V</fullName>
    </recommendedName>
</protein>
<dbReference type="GO" id="GO:0006506">
    <property type="term" value="P:GPI anchor biosynthetic process"/>
    <property type="evidence" value="ECO:0007669"/>
    <property type="project" value="UniProtKB-UniPathway"/>
</dbReference>
<evidence type="ECO:0000256" key="9">
    <source>
        <dbReference type="ARBA" id="ARBA00023136"/>
    </source>
</evidence>
<keyword evidence="3" id="KW-0337">GPI-anchor biosynthesis</keyword>
<evidence type="ECO:0000256" key="6">
    <source>
        <dbReference type="ARBA" id="ARBA00022692"/>
    </source>
</evidence>
<dbReference type="PANTHER" id="PTHR12468:SF2">
    <property type="entry name" value="GPI MANNOSYLTRANSFERASE 2"/>
    <property type="match status" value="1"/>
</dbReference>
<dbReference type="GO" id="GO:0016020">
    <property type="term" value="C:membrane"/>
    <property type="evidence" value="ECO:0007669"/>
    <property type="project" value="GOC"/>
</dbReference>
<evidence type="ECO:0000256" key="3">
    <source>
        <dbReference type="ARBA" id="ARBA00022502"/>
    </source>
</evidence>
<dbReference type="AlphaFoldDB" id="A0A841ALE7"/>
<feature type="transmembrane region" description="Helical" evidence="10">
    <location>
        <begin position="185"/>
        <end position="203"/>
    </location>
</feature>
<keyword evidence="12" id="KW-1185">Reference proteome</keyword>
<evidence type="ECO:0008006" key="13">
    <source>
        <dbReference type="Google" id="ProtNLM"/>
    </source>
</evidence>
<evidence type="ECO:0000256" key="1">
    <source>
        <dbReference type="ARBA" id="ARBA00004477"/>
    </source>
</evidence>
<organism evidence="11 12">
    <name type="scientific">Conyzicola lurida</name>
    <dbReference type="NCBI Taxonomy" id="1172621"/>
    <lineage>
        <taxon>Bacteria</taxon>
        <taxon>Bacillati</taxon>
        <taxon>Actinomycetota</taxon>
        <taxon>Actinomycetes</taxon>
        <taxon>Micrococcales</taxon>
        <taxon>Microbacteriaceae</taxon>
        <taxon>Conyzicola</taxon>
    </lineage>
</organism>
<comment type="caution">
    <text evidence="11">The sequence shown here is derived from an EMBL/GenBank/DDBJ whole genome shotgun (WGS) entry which is preliminary data.</text>
</comment>
<gene>
    <name evidence="11" type="ORF">HD599_000776</name>
</gene>
<evidence type="ECO:0000256" key="4">
    <source>
        <dbReference type="ARBA" id="ARBA00022676"/>
    </source>
</evidence>
<feature type="transmembrane region" description="Helical" evidence="10">
    <location>
        <begin position="348"/>
        <end position="367"/>
    </location>
</feature>
<evidence type="ECO:0000313" key="12">
    <source>
        <dbReference type="Proteomes" id="UP000536685"/>
    </source>
</evidence>
<name>A0A841ALE7_9MICO</name>
<dbReference type="RefSeq" id="WP_343061870.1">
    <property type="nucleotide sequence ID" value="NZ_JACHMJ010000001.1"/>
</dbReference>
<dbReference type="Proteomes" id="UP000536685">
    <property type="component" value="Unassembled WGS sequence"/>
</dbReference>
<accession>A0A841ALE7</accession>
<feature type="transmembrane region" description="Helical" evidence="10">
    <location>
        <begin position="38"/>
        <end position="60"/>
    </location>
</feature>
<feature type="transmembrane region" description="Helical" evidence="10">
    <location>
        <begin position="252"/>
        <end position="276"/>
    </location>
</feature>
<proteinExistence type="predicted"/>
<comment type="pathway">
    <text evidence="2">Glycolipid biosynthesis; glycosylphosphatidylinositol-anchor biosynthesis.</text>
</comment>
<feature type="transmembrane region" description="Helical" evidence="10">
    <location>
        <begin position="160"/>
        <end position="178"/>
    </location>
</feature>
<dbReference type="GO" id="GO:0000009">
    <property type="term" value="F:alpha-1,6-mannosyltransferase activity"/>
    <property type="evidence" value="ECO:0007669"/>
    <property type="project" value="InterPro"/>
</dbReference>
<dbReference type="EMBL" id="JACHMJ010000001">
    <property type="protein sequence ID" value="MBB5842453.1"/>
    <property type="molecule type" value="Genomic_DNA"/>
</dbReference>
<evidence type="ECO:0000256" key="5">
    <source>
        <dbReference type="ARBA" id="ARBA00022679"/>
    </source>
</evidence>
<comment type="subcellular location">
    <subcellularLocation>
        <location evidence="1">Endoplasmic reticulum membrane</location>
        <topology evidence="1">Multi-pass membrane protein</topology>
    </subcellularLocation>
</comment>